<organism evidence="2 3">
    <name type="scientific">Acidicapsa dinghuensis</name>
    <dbReference type="NCBI Taxonomy" id="2218256"/>
    <lineage>
        <taxon>Bacteria</taxon>
        <taxon>Pseudomonadati</taxon>
        <taxon>Acidobacteriota</taxon>
        <taxon>Terriglobia</taxon>
        <taxon>Terriglobales</taxon>
        <taxon>Acidobacteriaceae</taxon>
        <taxon>Acidicapsa</taxon>
    </lineage>
</organism>
<accession>A0ABW1EM27</accession>
<dbReference type="InterPro" id="IPR003779">
    <property type="entry name" value="CMD-like"/>
</dbReference>
<dbReference type="RefSeq" id="WP_263341540.1">
    <property type="nucleotide sequence ID" value="NZ_JAGSYH010000007.1"/>
</dbReference>
<dbReference type="NCBIfam" id="TIGR00778">
    <property type="entry name" value="ahpD_dom"/>
    <property type="match status" value="1"/>
</dbReference>
<dbReference type="PANTHER" id="PTHR34846:SF7">
    <property type="entry name" value="BLL7811 PROTEIN"/>
    <property type="match status" value="1"/>
</dbReference>
<evidence type="ECO:0000259" key="1">
    <source>
        <dbReference type="Pfam" id="PF02627"/>
    </source>
</evidence>
<reference evidence="3" key="1">
    <citation type="journal article" date="2019" name="Int. J. Syst. Evol. Microbiol.">
        <title>The Global Catalogue of Microorganisms (GCM) 10K type strain sequencing project: providing services to taxonomists for standard genome sequencing and annotation.</title>
        <authorList>
            <consortium name="The Broad Institute Genomics Platform"/>
            <consortium name="The Broad Institute Genome Sequencing Center for Infectious Disease"/>
            <person name="Wu L."/>
            <person name="Ma J."/>
        </authorList>
    </citation>
    <scope>NUCLEOTIDE SEQUENCE [LARGE SCALE GENOMIC DNA]</scope>
    <source>
        <strain evidence="3">JCM 4087</strain>
    </source>
</reference>
<dbReference type="PANTHER" id="PTHR34846">
    <property type="entry name" value="4-CARBOXYMUCONOLACTONE DECARBOXYLASE FAMILY PROTEIN (AFU_ORTHOLOGUE AFUA_6G11590)"/>
    <property type="match status" value="1"/>
</dbReference>
<dbReference type="EMBL" id="JBHSPH010000018">
    <property type="protein sequence ID" value="MFC5865296.1"/>
    <property type="molecule type" value="Genomic_DNA"/>
</dbReference>
<gene>
    <name evidence="2" type="ORF">ACFPT7_23525</name>
</gene>
<evidence type="ECO:0000313" key="2">
    <source>
        <dbReference type="EMBL" id="MFC5865296.1"/>
    </source>
</evidence>
<dbReference type="InterPro" id="IPR029032">
    <property type="entry name" value="AhpD-like"/>
</dbReference>
<dbReference type="Proteomes" id="UP001596091">
    <property type="component" value="Unassembled WGS sequence"/>
</dbReference>
<dbReference type="Gene3D" id="1.20.1290.10">
    <property type="entry name" value="AhpD-like"/>
    <property type="match status" value="1"/>
</dbReference>
<keyword evidence="3" id="KW-1185">Reference proteome</keyword>
<evidence type="ECO:0000313" key="3">
    <source>
        <dbReference type="Proteomes" id="UP001596091"/>
    </source>
</evidence>
<feature type="domain" description="Carboxymuconolactone decarboxylase-like" evidence="1">
    <location>
        <begin position="18"/>
        <end position="99"/>
    </location>
</feature>
<dbReference type="SUPFAM" id="SSF69118">
    <property type="entry name" value="AhpD-like"/>
    <property type="match status" value="1"/>
</dbReference>
<name>A0ABW1EM27_9BACT</name>
<sequence length="162" mass="17659">MSESKPRIGSQEFHEIAPDAYAALIKLSMAIGASGLDLGLVEMVKLRASQINGCAFCTQYHLNAARKHKVPAEKLDLLAVWREAGIFTPREQAALAWTEKLTSIAGNHISDEDYAAVTAQFSTEETAWLTTAIGLINTWNRIAGPLQFTPPIPKPEKELANA</sequence>
<dbReference type="InterPro" id="IPR004675">
    <property type="entry name" value="AhpD_core"/>
</dbReference>
<protein>
    <submittedName>
        <fullName evidence="2">Carboxymuconolactone decarboxylase family protein</fullName>
    </submittedName>
</protein>
<dbReference type="Pfam" id="PF02627">
    <property type="entry name" value="CMD"/>
    <property type="match status" value="1"/>
</dbReference>
<comment type="caution">
    <text evidence="2">The sequence shown here is derived from an EMBL/GenBank/DDBJ whole genome shotgun (WGS) entry which is preliminary data.</text>
</comment>
<proteinExistence type="predicted"/>